<dbReference type="EMBL" id="AUZM01000061">
    <property type="protein sequence ID" value="ERT05300.1"/>
    <property type="molecule type" value="Genomic_DNA"/>
</dbReference>
<gene>
    <name evidence="1" type="ORF">M595_4727</name>
</gene>
<organism evidence="1 2">
    <name type="scientific">Lyngbya aestuarii BL J</name>
    <dbReference type="NCBI Taxonomy" id="1348334"/>
    <lineage>
        <taxon>Bacteria</taxon>
        <taxon>Bacillati</taxon>
        <taxon>Cyanobacteriota</taxon>
        <taxon>Cyanophyceae</taxon>
        <taxon>Oscillatoriophycideae</taxon>
        <taxon>Oscillatoriales</taxon>
        <taxon>Microcoleaceae</taxon>
        <taxon>Lyngbya</taxon>
    </lineage>
</organism>
<reference evidence="1 2" key="1">
    <citation type="journal article" date="2013" name="Front. Microbiol.">
        <title>Comparative genomic analyses of the cyanobacterium, Lyngbya aestuarii BL J, a powerful hydrogen producer.</title>
        <authorList>
            <person name="Kothari A."/>
            <person name="Vaughn M."/>
            <person name="Garcia-Pichel F."/>
        </authorList>
    </citation>
    <scope>NUCLEOTIDE SEQUENCE [LARGE SCALE GENOMIC DNA]</scope>
    <source>
        <strain evidence="1 2">BL J</strain>
    </source>
</reference>
<sequence length="39" mass="4786">MRKNIAQLDRDRHSEKFKGSEVIRFTSFLTFERRNYPDP</sequence>
<proteinExistence type="predicted"/>
<accession>U7QE32</accession>
<evidence type="ECO:0000313" key="1">
    <source>
        <dbReference type="EMBL" id="ERT05300.1"/>
    </source>
</evidence>
<dbReference type="Proteomes" id="UP000017127">
    <property type="component" value="Unassembled WGS sequence"/>
</dbReference>
<evidence type="ECO:0000313" key="2">
    <source>
        <dbReference type="Proteomes" id="UP000017127"/>
    </source>
</evidence>
<name>U7QE32_9CYAN</name>
<protein>
    <submittedName>
        <fullName evidence="1">Uncharacterized protein</fullName>
    </submittedName>
</protein>
<keyword evidence="2" id="KW-1185">Reference proteome</keyword>
<comment type="caution">
    <text evidence="1">The sequence shown here is derived from an EMBL/GenBank/DDBJ whole genome shotgun (WGS) entry which is preliminary data.</text>
</comment>
<dbReference type="AlphaFoldDB" id="U7QE32"/>